<name>A0A2P2QFE4_RHIMU</name>
<proteinExistence type="predicted"/>
<evidence type="ECO:0000313" key="1">
    <source>
        <dbReference type="EMBL" id="MBX65733.1"/>
    </source>
</evidence>
<accession>A0A2P2QFE4</accession>
<sequence>MSLLIAFLVWNVASTSIDASECLTLE</sequence>
<dbReference type="AlphaFoldDB" id="A0A2P2QFE4"/>
<reference evidence="1" key="1">
    <citation type="submission" date="2018-02" db="EMBL/GenBank/DDBJ databases">
        <title>Rhizophora mucronata_Transcriptome.</title>
        <authorList>
            <person name="Meera S.P."/>
            <person name="Sreeshan A."/>
            <person name="Augustine A."/>
        </authorList>
    </citation>
    <scope>NUCLEOTIDE SEQUENCE</scope>
    <source>
        <tissue evidence="1">Leaf</tissue>
    </source>
</reference>
<protein>
    <submittedName>
        <fullName evidence="1">Uncharacterized protein</fullName>
    </submittedName>
</protein>
<organism evidence="1">
    <name type="scientific">Rhizophora mucronata</name>
    <name type="common">Asiatic mangrove</name>
    <dbReference type="NCBI Taxonomy" id="61149"/>
    <lineage>
        <taxon>Eukaryota</taxon>
        <taxon>Viridiplantae</taxon>
        <taxon>Streptophyta</taxon>
        <taxon>Embryophyta</taxon>
        <taxon>Tracheophyta</taxon>
        <taxon>Spermatophyta</taxon>
        <taxon>Magnoliopsida</taxon>
        <taxon>eudicotyledons</taxon>
        <taxon>Gunneridae</taxon>
        <taxon>Pentapetalae</taxon>
        <taxon>rosids</taxon>
        <taxon>fabids</taxon>
        <taxon>Malpighiales</taxon>
        <taxon>Rhizophoraceae</taxon>
        <taxon>Rhizophora</taxon>
    </lineage>
</organism>
<dbReference type="EMBL" id="GGEC01085249">
    <property type="protein sequence ID" value="MBX65733.1"/>
    <property type="molecule type" value="Transcribed_RNA"/>
</dbReference>